<keyword evidence="2" id="KW-1185">Reference proteome</keyword>
<sequence>MKKRIKKKLKKYNKINTKTSNIYEFYSEIKNLIILTKDLHLQFNVDNILKKPNSELFYIIYFLPFTINIDNDRKVYLNQQNIFSLSNIRGVNKWRKDPFNINREFKKKYLGLKCPHAQFTLVKSKIILGSLNELPLTKEYLNTPITIKWENGEIPRST</sequence>
<dbReference type="VEuPathDB" id="AmoebaDB:EDI_122340"/>
<accession>B0EBT5</accession>
<evidence type="ECO:0000313" key="2">
    <source>
        <dbReference type="Proteomes" id="UP000008076"/>
    </source>
</evidence>
<dbReference type="eggNOG" id="ENOG502QQC3">
    <property type="taxonomic scope" value="Eukaryota"/>
</dbReference>
<dbReference type="InterPro" id="IPR052766">
    <property type="entry name" value="S41A_metabolite_peptidase"/>
</dbReference>
<dbReference type="PANTHER" id="PTHR37049">
    <property type="entry name" value="PEPTIDASE S41 FAMILY PROTEIN"/>
    <property type="match status" value="1"/>
</dbReference>
<organism evidence="2">
    <name type="scientific">Entamoeba dispar (strain ATCC PRA-260 / SAW760)</name>
    <dbReference type="NCBI Taxonomy" id="370354"/>
    <lineage>
        <taxon>Eukaryota</taxon>
        <taxon>Amoebozoa</taxon>
        <taxon>Evosea</taxon>
        <taxon>Archamoebae</taxon>
        <taxon>Mastigamoebida</taxon>
        <taxon>Entamoebidae</taxon>
        <taxon>Entamoeba</taxon>
    </lineage>
</organism>
<gene>
    <name evidence="1" type="ORF">EDI_122340</name>
</gene>
<dbReference type="Proteomes" id="UP000008076">
    <property type="component" value="Unassembled WGS sequence"/>
</dbReference>
<evidence type="ECO:0000313" key="1">
    <source>
        <dbReference type="EMBL" id="EDR28013.1"/>
    </source>
</evidence>
<dbReference type="PANTHER" id="PTHR37049:SF4">
    <property type="entry name" value="RHODANESE DOMAIN-CONTAINING PROTEIN"/>
    <property type="match status" value="1"/>
</dbReference>
<name>B0EBT5_ENTDS</name>
<dbReference type="GeneID" id="5880741"/>
<dbReference type="RefSeq" id="XP_001735777.1">
    <property type="nucleotide sequence ID" value="XM_001735725.1"/>
</dbReference>
<protein>
    <submittedName>
        <fullName evidence="1">Uncharacterized protein</fullName>
    </submittedName>
</protein>
<reference evidence="2" key="1">
    <citation type="submission" date="2007-12" db="EMBL/GenBank/DDBJ databases">
        <title>Annotation of Entamoeba dispar SAW760.</title>
        <authorList>
            <person name="Lorenzi H."/>
            <person name="Inman J."/>
            <person name="Schobel S."/>
            <person name="Amedeo P."/>
            <person name="Caler E."/>
        </authorList>
    </citation>
    <scope>NUCLEOTIDE SEQUENCE [LARGE SCALE GENOMIC DNA]</scope>
    <source>
        <strain evidence="2">ATCC PRA-260 / SAW760</strain>
    </source>
</reference>
<dbReference type="KEGG" id="edi:EDI_122340"/>
<dbReference type="OrthoDB" id="27214at2759"/>
<dbReference type="AlphaFoldDB" id="B0EBT5"/>
<proteinExistence type="predicted"/>
<dbReference type="EMBL" id="DS548627">
    <property type="protein sequence ID" value="EDR28013.1"/>
    <property type="molecule type" value="Genomic_DNA"/>
</dbReference>